<dbReference type="Proteomes" id="UP000828251">
    <property type="component" value="Unassembled WGS sequence"/>
</dbReference>
<keyword evidence="3" id="KW-1185">Reference proteome</keyword>
<comment type="caution">
    <text evidence="2">The sequence shown here is derived from an EMBL/GenBank/DDBJ whole genome shotgun (WGS) entry which is preliminary data.</text>
</comment>
<proteinExistence type="predicted"/>
<feature type="compositionally biased region" description="Basic and acidic residues" evidence="1">
    <location>
        <begin position="34"/>
        <end position="44"/>
    </location>
</feature>
<name>A0A9D3UA81_9ROSI</name>
<protein>
    <submittedName>
        <fullName evidence="2">Uncharacterized protein</fullName>
    </submittedName>
</protein>
<accession>A0A9D3UA81</accession>
<evidence type="ECO:0000313" key="2">
    <source>
        <dbReference type="EMBL" id="KAH1032848.1"/>
    </source>
</evidence>
<evidence type="ECO:0000256" key="1">
    <source>
        <dbReference type="SAM" id="MobiDB-lite"/>
    </source>
</evidence>
<gene>
    <name evidence="2" type="ORF">J1N35_045022</name>
</gene>
<dbReference type="EMBL" id="JAIQCV010000013">
    <property type="protein sequence ID" value="KAH1032848.1"/>
    <property type="molecule type" value="Genomic_DNA"/>
</dbReference>
<dbReference type="AlphaFoldDB" id="A0A9D3UA81"/>
<feature type="compositionally biased region" description="Basic residues" evidence="1">
    <location>
        <begin position="45"/>
        <end position="64"/>
    </location>
</feature>
<evidence type="ECO:0000313" key="3">
    <source>
        <dbReference type="Proteomes" id="UP000828251"/>
    </source>
</evidence>
<reference evidence="2 3" key="1">
    <citation type="journal article" date="2021" name="Plant Biotechnol. J.">
        <title>Multi-omics assisted identification of the key and species-specific regulatory components of drought-tolerant mechanisms in Gossypium stocksii.</title>
        <authorList>
            <person name="Yu D."/>
            <person name="Ke L."/>
            <person name="Zhang D."/>
            <person name="Wu Y."/>
            <person name="Sun Y."/>
            <person name="Mei J."/>
            <person name="Sun J."/>
            <person name="Sun Y."/>
        </authorList>
    </citation>
    <scope>NUCLEOTIDE SEQUENCE [LARGE SCALE GENOMIC DNA]</scope>
    <source>
        <strain evidence="3">cv. E1</strain>
        <tissue evidence="2">Leaf</tissue>
    </source>
</reference>
<sequence>MGSKEQDMEANRNISKGINEYKYWEKRGGDELKCSDMKVKQGPRDRKRKKKRNTRWQRSQVKGKKSICLQSSTEQCFPRSGNWGVPSLIQLPQLNQTAKI</sequence>
<organism evidence="2 3">
    <name type="scientific">Gossypium stocksii</name>
    <dbReference type="NCBI Taxonomy" id="47602"/>
    <lineage>
        <taxon>Eukaryota</taxon>
        <taxon>Viridiplantae</taxon>
        <taxon>Streptophyta</taxon>
        <taxon>Embryophyta</taxon>
        <taxon>Tracheophyta</taxon>
        <taxon>Spermatophyta</taxon>
        <taxon>Magnoliopsida</taxon>
        <taxon>eudicotyledons</taxon>
        <taxon>Gunneridae</taxon>
        <taxon>Pentapetalae</taxon>
        <taxon>rosids</taxon>
        <taxon>malvids</taxon>
        <taxon>Malvales</taxon>
        <taxon>Malvaceae</taxon>
        <taxon>Malvoideae</taxon>
        <taxon>Gossypium</taxon>
    </lineage>
</organism>
<feature type="region of interest" description="Disordered" evidence="1">
    <location>
        <begin position="34"/>
        <end position="64"/>
    </location>
</feature>